<keyword evidence="1" id="KW-0131">Cell cycle</keyword>
<sequence>MAKKKKDEEELTPWERLNNEAQAKNKRDKKKISGRNIKIPKVQLKKFQIRNLKRFSPLIGLLVVVLLVCVFFITPYSRVSRVTITGNEMISATNIKKYTTIQPNNSLLKVWGHKQSLAREIKDKSQRLASVKVSTSNFNDVNIRVKEYPTIGYLYVNHGYQPILKSGVILNNKVLNPTADYPIVKNFKNPKILKRCIAQYKKIQPNVRANIITVNYSPTKLNNDRVVLKMHDKNMVLGTIKTFGNKMNYYPSMAQSLTAKSVIDMQVGAYSYPIAKKKSSTDGTASNKNVSQSQTKKKNTRSGTDR</sequence>
<name>A0ACD5DD98_9LACO</name>
<protein>
    <submittedName>
        <fullName evidence="1">Cell division protein FtsQ/DivIB</fullName>
    </submittedName>
</protein>
<gene>
    <name evidence="1" type="ORF">O0236_008005</name>
</gene>
<reference evidence="1" key="1">
    <citation type="submission" date="2024-08" db="EMBL/GenBank/DDBJ databases">
        <title>Lentilactobacillus sp. nov., isolated from tree bark.</title>
        <authorList>
            <person name="Phuengjayaem S."/>
            <person name="Tanasupawat S."/>
        </authorList>
    </citation>
    <scope>NUCLEOTIDE SEQUENCE</scope>
    <source>
        <strain evidence="1">SPB1-3</strain>
    </source>
</reference>
<evidence type="ECO:0000313" key="2">
    <source>
        <dbReference type="Proteomes" id="UP001149860"/>
    </source>
</evidence>
<evidence type="ECO:0000313" key="1">
    <source>
        <dbReference type="EMBL" id="XFD39357.1"/>
    </source>
</evidence>
<dbReference type="Proteomes" id="UP001149860">
    <property type="component" value="Chromosome"/>
</dbReference>
<keyword evidence="2" id="KW-1185">Reference proteome</keyword>
<accession>A0ACD5DD98</accession>
<dbReference type="EMBL" id="CP168151">
    <property type="protein sequence ID" value="XFD39357.1"/>
    <property type="molecule type" value="Genomic_DNA"/>
</dbReference>
<organism evidence="1 2">
    <name type="scientific">Lentilactobacillus terminaliae</name>
    <dbReference type="NCBI Taxonomy" id="3003483"/>
    <lineage>
        <taxon>Bacteria</taxon>
        <taxon>Bacillati</taxon>
        <taxon>Bacillota</taxon>
        <taxon>Bacilli</taxon>
        <taxon>Lactobacillales</taxon>
        <taxon>Lactobacillaceae</taxon>
        <taxon>Lentilactobacillus</taxon>
    </lineage>
</organism>
<keyword evidence="1" id="KW-0132">Cell division</keyword>
<proteinExistence type="predicted"/>